<evidence type="ECO:0000313" key="2">
    <source>
        <dbReference type="WBParaSite" id="SCUD_0000239001-mRNA-1"/>
    </source>
</evidence>
<feature type="transmembrane region" description="Helical" evidence="1">
    <location>
        <begin position="6"/>
        <end position="26"/>
    </location>
</feature>
<evidence type="ECO:0000256" key="1">
    <source>
        <dbReference type="SAM" id="Phobius"/>
    </source>
</evidence>
<protein>
    <submittedName>
        <fullName evidence="2">CPXV160 protein</fullName>
    </submittedName>
</protein>
<proteinExistence type="predicted"/>
<sequence>MHWLTYSVIFMSNPIIVVLLLTNVYACHIYENSHHIIEEL</sequence>
<name>A0A183JI67_9TREM</name>
<dbReference type="WBParaSite" id="SCUD_0000239001-mRNA-1">
    <property type="protein sequence ID" value="SCUD_0000239001-mRNA-1"/>
    <property type="gene ID" value="SCUD_0000239001"/>
</dbReference>
<organism evidence="2">
    <name type="scientific">Schistosoma curassoni</name>
    <dbReference type="NCBI Taxonomy" id="6186"/>
    <lineage>
        <taxon>Eukaryota</taxon>
        <taxon>Metazoa</taxon>
        <taxon>Spiralia</taxon>
        <taxon>Lophotrochozoa</taxon>
        <taxon>Platyhelminthes</taxon>
        <taxon>Trematoda</taxon>
        <taxon>Digenea</taxon>
        <taxon>Strigeidida</taxon>
        <taxon>Schistosomatoidea</taxon>
        <taxon>Schistosomatidae</taxon>
        <taxon>Schistosoma</taxon>
    </lineage>
</organism>
<dbReference type="AlphaFoldDB" id="A0A183JI67"/>
<keyword evidence="1" id="KW-1133">Transmembrane helix</keyword>
<reference evidence="2" key="1">
    <citation type="submission" date="2016-06" db="UniProtKB">
        <authorList>
            <consortium name="WormBaseParasite"/>
        </authorList>
    </citation>
    <scope>IDENTIFICATION</scope>
</reference>
<keyword evidence="1" id="KW-0812">Transmembrane</keyword>
<accession>A0A183JI67</accession>
<keyword evidence="1" id="KW-0472">Membrane</keyword>